<evidence type="ECO:0000259" key="4">
    <source>
        <dbReference type="PROSITE" id="PS50110"/>
    </source>
</evidence>
<accession>A0A7K3LR29</accession>
<reference evidence="5 6" key="1">
    <citation type="submission" date="2020-01" db="EMBL/GenBank/DDBJ databases">
        <title>Investigation of new actinobacteria for the biodesulphurisation of diesel fuel.</title>
        <authorList>
            <person name="Athi Narayanan S.M."/>
        </authorList>
    </citation>
    <scope>NUCLEOTIDE SEQUENCE [LARGE SCALE GENOMIC DNA]</scope>
    <source>
        <strain evidence="5 6">213E</strain>
    </source>
</reference>
<organism evidence="5 6">
    <name type="scientific">Gordonia desulfuricans</name>
    <dbReference type="NCBI Taxonomy" id="89051"/>
    <lineage>
        <taxon>Bacteria</taxon>
        <taxon>Bacillati</taxon>
        <taxon>Actinomycetota</taxon>
        <taxon>Actinomycetes</taxon>
        <taxon>Mycobacteriales</taxon>
        <taxon>Gordoniaceae</taxon>
        <taxon>Gordonia</taxon>
    </lineage>
</organism>
<feature type="modified residue" description="4-aspartylphosphate" evidence="3">
    <location>
        <position position="52"/>
    </location>
</feature>
<dbReference type="InterPro" id="IPR050595">
    <property type="entry name" value="Bact_response_regulator"/>
</dbReference>
<gene>
    <name evidence="5" type="ORF">GYA93_14135</name>
</gene>
<sequence>MTCLIVDDSAAFRTAVCGLLERAGILVVAATGDVDEAVAGYRREHPDVVLVDIDLGEHSGFDVVDALQDLDADAGGRIIMVSTHDPDDFADMIAESPVRGFIPKFALSAERITAMLGTDSGAGSGTGVH</sequence>
<dbReference type="Gene3D" id="3.40.50.2300">
    <property type="match status" value="1"/>
</dbReference>
<dbReference type="SMART" id="SM00448">
    <property type="entry name" value="REC"/>
    <property type="match status" value="1"/>
</dbReference>
<dbReference type="InterPro" id="IPR058245">
    <property type="entry name" value="NreC/VraR/RcsB-like_REC"/>
</dbReference>
<evidence type="ECO:0000313" key="6">
    <source>
        <dbReference type="Proteomes" id="UP000466307"/>
    </source>
</evidence>
<evidence type="ECO:0000313" key="5">
    <source>
        <dbReference type="EMBL" id="NDK90712.1"/>
    </source>
</evidence>
<name>A0A7K3LR29_9ACTN</name>
<keyword evidence="1 3" id="KW-0597">Phosphoprotein</keyword>
<dbReference type="PANTHER" id="PTHR44591:SF14">
    <property type="entry name" value="PROTEIN PILG"/>
    <property type="match status" value="1"/>
</dbReference>
<keyword evidence="6" id="KW-1185">Reference proteome</keyword>
<feature type="domain" description="Response regulatory" evidence="4">
    <location>
        <begin position="2"/>
        <end position="119"/>
    </location>
</feature>
<evidence type="ECO:0000256" key="3">
    <source>
        <dbReference type="PROSITE-ProRule" id="PRU00169"/>
    </source>
</evidence>
<dbReference type="Pfam" id="PF00072">
    <property type="entry name" value="Response_reg"/>
    <property type="match status" value="1"/>
</dbReference>
<evidence type="ECO:0000256" key="1">
    <source>
        <dbReference type="ARBA" id="ARBA00022553"/>
    </source>
</evidence>
<dbReference type="CDD" id="cd17535">
    <property type="entry name" value="REC_NarL-like"/>
    <property type="match status" value="1"/>
</dbReference>
<dbReference type="PROSITE" id="PS50110">
    <property type="entry name" value="RESPONSE_REGULATORY"/>
    <property type="match status" value="1"/>
</dbReference>
<dbReference type="AlphaFoldDB" id="A0A7K3LR29"/>
<evidence type="ECO:0000256" key="2">
    <source>
        <dbReference type="ARBA" id="ARBA00023012"/>
    </source>
</evidence>
<dbReference type="Proteomes" id="UP000466307">
    <property type="component" value="Unassembled WGS sequence"/>
</dbReference>
<dbReference type="EMBL" id="JAADZU010000045">
    <property type="protein sequence ID" value="NDK90712.1"/>
    <property type="molecule type" value="Genomic_DNA"/>
</dbReference>
<dbReference type="InterPro" id="IPR011006">
    <property type="entry name" value="CheY-like_superfamily"/>
</dbReference>
<dbReference type="InterPro" id="IPR001789">
    <property type="entry name" value="Sig_transdc_resp-reg_receiver"/>
</dbReference>
<dbReference type="SUPFAM" id="SSF52172">
    <property type="entry name" value="CheY-like"/>
    <property type="match status" value="1"/>
</dbReference>
<comment type="caution">
    <text evidence="5">The sequence shown here is derived from an EMBL/GenBank/DDBJ whole genome shotgun (WGS) entry which is preliminary data.</text>
</comment>
<dbReference type="PANTHER" id="PTHR44591">
    <property type="entry name" value="STRESS RESPONSE REGULATOR PROTEIN 1"/>
    <property type="match status" value="1"/>
</dbReference>
<proteinExistence type="predicted"/>
<protein>
    <submittedName>
        <fullName evidence="5">Response regulator</fullName>
    </submittedName>
</protein>
<keyword evidence="2" id="KW-0902">Two-component regulatory system</keyword>
<dbReference type="GO" id="GO:0000160">
    <property type="term" value="P:phosphorelay signal transduction system"/>
    <property type="evidence" value="ECO:0007669"/>
    <property type="project" value="UniProtKB-KW"/>
</dbReference>